<organism evidence="1">
    <name type="scientific">marine sediment metagenome</name>
    <dbReference type="NCBI Taxonomy" id="412755"/>
    <lineage>
        <taxon>unclassified sequences</taxon>
        <taxon>metagenomes</taxon>
        <taxon>ecological metagenomes</taxon>
    </lineage>
</organism>
<dbReference type="EMBL" id="BARW01000368">
    <property type="protein sequence ID" value="GAI63447.1"/>
    <property type="molecule type" value="Genomic_DNA"/>
</dbReference>
<evidence type="ECO:0000313" key="1">
    <source>
        <dbReference type="EMBL" id="GAI63447.1"/>
    </source>
</evidence>
<reference evidence="1" key="1">
    <citation type="journal article" date="2014" name="Front. Microbiol.">
        <title>High frequency of phylogenetically diverse reductive dehalogenase-homologous genes in deep subseafloor sedimentary metagenomes.</title>
        <authorList>
            <person name="Kawai M."/>
            <person name="Futagami T."/>
            <person name="Toyoda A."/>
            <person name="Takaki Y."/>
            <person name="Nishi S."/>
            <person name="Hori S."/>
            <person name="Arai W."/>
            <person name="Tsubouchi T."/>
            <person name="Morono Y."/>
            <person name="Uchiyama I."/>
            <person name="Ito T."/>
            <person name="Fujiyama A."/>
            <person name="Inagaki F."/>
            <person name="Takami H."/>
        </authorList>
    </citation>
    <scope>NUCLEOTIDE SEQUENCE</scope>
    <source>
        <strain evidence="1">Expedition CK06-06</strain>
    </source>
</reference>
<protein>
    <submittedName>
        <fullName evidence="1">Uncharacterized protein</fullName>
    </submittedName>
</protein>
<comment type="caution">
    <text evidence="1">The sequence shown here is derived from an EMBL/GenBank/DDBJ whole genome shotgun (WGS) entry which is preliminary data.</text>
</comment>
<accession>X1Q4M3</accession>
<name>X1Q4M3_9ZZZZ</name>
<gene>
    <name evidence="1" type="ORF">S12H4_01729</name>
</gene>
<proteinExistence type="predicted"/>
<sequence length="127" mass="14205">MAKAARPPFPDQKAPGFPSYDQALVFAERFRTSGEGAHHEGKRWAIAQWTDHLNVLAIQLQTNIYAIVAYPPAGQVITEGKTAEVPVYYRGWLLQHDIRSQKWSLLAGSLEVGKGEFGRRWSELQAG</sequence>
<dbReference type="AlphaFoldDB" id="X1Q4M3"/>